<accession>A0ABR7LQE1</accession>
<evidence type="ECO:0000313" key="2">
    <source>
        <dbReference type="EMBL" id="MBC6466799.1"/>
    </source>
</evidence>
<organism evidence="2 3">
    <name type="scientific">Actinomadura alba</name>
    <dbReference type="NCBI Taxonomy" id="406431"/>
    <lineage>
        <taxon>Bacteria</taxon>
        <taxon>Bacillati</taxon>
        <taxon>Actinomycetota</taxon>
        <taxon>Actinomycetes</taxon>
        <taxon>Streptosporangiales</taxon>
        <taxon>Thermomonosporaceae</taxon>
        <taxon>Actinomadura</taxon>
    </lineage>
</organism>
<reference evidence="2 3" key="1">
    <citation type="submission" date="2020-06" db="EMBL/GenBank/DDBJ databases">
        <title>Actinomadura xiongansis sp. nov., isolated from soil of Baiyangdian.</title>
        <authorList>
            <person name="Zhang X."/>
        </authorList>
    </citation>
    <scope>NUCLEOTIDE SEQUENCE [LARGE SCALE GENOMIC DNA]</scope>
    <source>
        <strain evidence="2 3">HBUM206468</strain>
    </source>
</reference>
<gene>
    <name evidence="2" type="ORF">HKK74_14990</name>
</gene>
<name>A0ABR7LQE1_9ACTN</name>
<dbReference type="EMBL" id="JABVEC010000010">
    <property type="protein sequence ID" value="MBC6466799.1"/>
    <property type="molecule type" value="Genomic_DNA"/>
</dbReference>
<sequence length="280" mass="29334">MTGTVVEAGPELLVLRTNDSDHDHDHQEKRLWISSDTTAWYGGPAGMAAVRPGREVIVRTTADGLGADRIWVDIVRVTGTIMVAAKGFVEVDAGRHRGRVRVAIPPQALSRVLVRHPRLEPGYLLDVIGIRSSSGPLALQPGTSQPGYRAGEGGSPKTTGTVSRELRGTATWYSGEGHGAAYPALDPEGQAGGCPDAPTSCAGLPLLSHGSDLLVGNECAKRSATVTVTECGCTAALYCDRCVECGTSRRGRIVELTAKSFVDLGGELENGCFNATVTVG</sequence>
<dbReference type="Proteomes" id="UP000805614">
    <property type="component" value="Unassembled WGS sequence"/>
</dbReference>
<comment type="caution">
    <text evidence="2">The sequence shown here is derived from an EMBL/GenBank/DDBJ whole genome shotgun (WGS) entry which is preliminary data.</text>
</comment>
<protein>
    <submittedName>
        <fullName evidence="2">Uncharacterized protein</fullName>
    </submittedName>
</protein>
<evidence type="ECO:0000256" key="1">
    <source>
        <dbReference type="SAM" id="MobiDB-lite"/>
    </source>
</evidence>
<proteinExistence type="predicted"/>
<keyword evidence="3" id="KW-1185">Reference proteome</keyword>
<evidence type="ECO:0000313" key="3">
    <source>
        <dbReference type="Proteomes" id="UP000805614"/>
    </source>
</evidence>
<feature type="region of interest" description="Disordered" evidence="1">
    <location>
        <begin position="138"/>
        <end position="163"/>
    </location>
</feature>